<organism evidence="1 2">
    <name type="scientific">Chitinophaga silvisoli</name>
    <dbReference type="NCBI Taxonomy" id="2291814"/>
    <lineage>
        <taxon>Bacteria</taxon>
        <taxon>Pseudomonadati</taxon>
        <taxon>Bacteroidota</taxon>
        <taxon>Chitinophagia</taxon>
        <taxon>Chitinophagales</taxon>
        <taxon>Chitinophagaceae</taxon>
        <taxon>Chitinophaga</taxon>
    </lineage>
</organism>
<proteinExistence type="predicted"/>
<sequence length="107" mass="12586">MKLEFSNVYSLNWGPPYLDHYSNITRNATIILNVSFQQNDLDDIFRYALSQVLWAFQEVPKGTLITVLFDIRGQLVSKVDFRAFEKKMKESLRSLLGKQRFFIVFKS</sequence>
<reference evidence="1 2" key="1">
    <citation type="submission" date="2018-08" db="EMBL/GenBank/DDBJ databases">
        <title>Chitinophaga sp. K20C18050901, a novel bacterium isolated from forest soil.</title>
        <authorList>
            <person name="Wang C."/>
        </authorList>
    </citation>
    <scope>NUCLEOTIDE SEQUENCE [LARGE SCALE GENOMIC DNA]</scope>
    <source>
        <strain evidence="1 2">K20C18050901</strain>
    </source>
</reference>
<dbReference type="AlphaFoldDB" id="A0A3E1NZ38"/>
<dbReference type="EMBL" id="QTJV01000007">
    <property type="protein sequence ID" value="RFM33182.1"/>
    <property type="molecule type" value="Genomic_DNA"/>
</dbReference>
<keyword evidence="2" id="KW-1185">Reference proteome</keyword>
<dbReference type="OrthoDB" id="9841749at2"/>
<comment type="caution">
    <text evidence="1">The sequence shown here is derived from an EMBL/GenBank/DDBJ whole genome shotgun (WGS) entry which is preliminary data.</text>
</comment>
<protein>
    <submittedName>
        <fullName evidence="1">Uncharacterized protein</fullName>
    </submittedName>
</protein>
<evidence type="ECO:0000313" key="2">
    <source>
        <dbReference type="Proteomes" id="UP000261174"/>
    </source>
</evidence>
<dbReference type="Proteomes" id="UP000261174">
    <property type="component" value="Unassembled WGS sequence"/>
</dbReference>
<accession>A0A3E1NZ38</accession>
<gene>
    <name evidence="1" type="ORF">DXN04_19315</name>
</gene>
<dbReference type="RefSeq" id="WP_116855033.1">
    <property type="nucleotide sequence ID" value="NZ_QTJV01000007.1"/>
</dbReference>
<evidence type="ECO:0000313" key="1">
    <source>
        <dbReference type="EMBL" id="RFM33182.1"/>
    </source>
</evidence>
<name>A0A3E1NZ38_9BACT</name>